<comment type="caution">
    <text evidence="1">The sequence shown here is derived from an EMBL/GenBank/DDBJ whole genome shotgun (WGS) entry which is preliminary data.</text>
</comment>
<dbReference type="Pfam" id="PF05721">
    <property type="entry name" value="PhyH"/>
    <property type="match status" value="1"/>
</dbReference>
<dbReference type="SUPFAM" id="SSF51197">
    <property type="entry name" value="Clavaminate synthase-like"/>
    <property type="match status" value="1"/>
</dbReference>
<dbReference type="EMBL" id="JADXDR010000251">
    <property type="protein sequence ID" value="KAI7835541.1"/>
    <property type="molecule type" value="Genomic_DNA"/>
</dbReference>
<sequence length="907" mass="96216">MAASQLPFSIPADVALLHAIVRRDIEAVKCALGAGAKLEWKGIPALHVCALCDWADPMPLLRAAGADVDAHLATHWCYMDEIKARLEALGIPEDRCAAAVQHEPQGKSPLAVAVCCGAVSTASALLAAGAGIEGAYRQLVQLAVRKTEQLGPQAAAAAVPALVQQCAAALVVAPLPNGAALDEAFTAAAELAFPHAVRHPGCPWLLEQLLQLHRTSSVDAPHDSVLAACNALLSRAQHATVDHSALSSAIVAWLSTHGAGSLRYKSLANMFKNVCQHGMVAVLLALLALPRMRELLRAEAERPSDQMLPGTGNLIQLVFCAASLGRLEVLDAVLAAGGAVTLGSVHSAATGFETAALQLLLRRGRPPVPPNGIAICPPTAQARDGGFAACPVFAVLNTFATELDEMRQALRQSYGYMDDENEEAFRNDSQQLHERALAVMDCLADAGTCCLHWIFDLGMRLSQPRYRPSTFTDYTTVVRGHSKVLPTYDPAVDTRLVNRWELHTSGSSHACGSQSTSAQRNRICRPGTERAHPVASSMAAARCMTAAPAGAAAAPRRLARPAPARRHIAAPPAAGLLGGLADKMAAANAEALARKEDKLVGAERGVKPLPAVPAFVLENPDKAAEWASLLERQGCLGIHGALSPATAAQLLQFINEENARCQEDVEAGRVEFDARFGGVNCRGMRGRFGQRQDLFLPLSAPIVRAAVAELVSNLEPLLVAACGPDAALHELSCIYAAPGAPRQCVHADTIVLPCPQYPDAHMEPLYTFFVALQDVADDMGHTQFLPYTHTAEAHVLWNAANRSATLKERFIAMQPAVQSALRTGDVAAFDSRLLHCGCANDSRTPRALFYVTLSRQAEWPLPNGLHGSNSIRAEDLRRWKLQDLLALKGEGAQETPAAVAATAAASA</sequence>
<dbReference type="Gene3D" id="2.60.120.620">
    <property type="entry name" value="q2cbj1_9rhob like domain"/>
    <property type="match status" value="1"/>
</dbReference>
<dbReference type="PANTHER" id="PTHR37563:SF2">
    <property type="entry name" value="PHYTANOYL-COA DIOXYGENASE FAMILY PROTEIN (AFU_ORTHOLOGUE AFUA_2G03330)"/>
    <property type="match status" value="1"/>
</dbReference>
<evidence type="ECO:0000313" key="2">
    <source>
        <dbReference type="Proteomes" id="UP001205105"/>
    </source>
</evidence>
<dbReference type="Gene3D" id="1.25.40.20">
    <property type="entry name" value="Ankyrin repeat-containing domain"/>
    <property type="match status" value="1"/>
</dbReference>
<protein>
    <submittedName>
        <fullName evidence="1">Uncharacterized protein</fullName>
    </submittedName>
</protein>
<dbReference type="InterPro" id="IPR002110">
    <property type="entry name" value="Ankyrin_rpt"/>
</dbReference>
<organism evidence="1 2">
    <name type="scientific">Chlorella ohadii</name>
    <dbReference type="NCBI Taxonomy" id="2649997"/>
    <lineage>
        <taxon>Eukaryota</taxon>
        <taxon>Viridiplantae</taxon>
        <taxon>Chlorophyta</taxon>
        <taxon>core chlorophytes</taxon>
        <taxon>Trebouxiophyceae</taxon>
        <taxon>Chlorellales</taxon>
        <taxon>Chlorellaceae</taxon>
        <taxon>Chlorella clade</taxon>
        <taxon>Chlorella</taxon>
    </lineage>
</organism>
<keyword evidence="2" id="KW-1185">Reference proteome</keyword>
<dbReference type="SUPFAM" id="SSF48403">
    <property type="entry name" value="Ankyrin repeat"/>
    <property type="match status" value="1"/>
</dbReference>
<dbReference type="InterPro" id="IPR051961">
    <property type="entry name" value="Fungal_Metabolite_Diox"/>
</dbReference>
<dbReference type="InterPro" id="IPR036770">
    <property type="entry name" value="Ankyrin_rpt-contain_sf"/>
</dbReference>
<name>A0AAD5DF58_9CHLO</name>
<dbReference type="PANTHER" id="PTHR37563">
    <property type="entry name" value="PHYTANOYL-COA DIOXYGENASE FAMILY PROTEIN (AFU_ORTHOLOGUE AFUA_2G03330)"/>
    <property type="match status" value="1"/>
</dbReference>
<dbReference type="AlphaFoldDB" id="A0AAD5DF58"/>
<dbReference type="InterPro" id="IPR008775">
    <property type="entry name" value="Phytyl_CoA_dOase-like"/>
</dbReference>
<reference evidence="1" key="1">
    <citation type="submission" date="2020-11" db="EMBL/GenBank/DDBJ databases">
        <title>Chlorella ohadii genome sequencing and assembly.</title>
        <authorList>
            <person name="Murik O."/>
            <person name="Treves H."/>
            <person name="Kedem I."/>
            <person name="Shotland Y."/>
            <person name="Kaplan A."/>
        </authorList>
    </citation>
    <scope>NUCLEOTIDE SEQUENCE</scope>
    <source>
        <strain evidence="1">1</strain>
    </source>
</reference>
<accession>A0AAD5DF58</accession>
<dbReference type="Proteomes" id="UP001205105">
    <property type="component" value="Unassembled WGS sequence"/>
</dbReference>
<evidence type="ECO:0000313" key="1">
    <source>
        <dbReference type="EMBL" id="KAI7835541.1"/>
    </source>
</evidence>
<dbReference type="SMART" id="SM00248">
    <property type="entry name" value="ANK"/>
    <property type="match status" value="4"/>
</dbReference>
<proteinExistence type="predicted"/>
<gene>
    <name evidence="1" type="ORF">COHA_010557</name>
</gene>